<organism evidence="3 4">
    <name type="scientific">Brassica oleracea var. oleracea</name>
    <dbReference type="NCBI Taxonomy" id="109376"/>
    <lineage>
        <taxon>Eukaryota</taxon>
        <taxon>Viridiplantae</taxon>
        <taxon>Streptophyta</taxon>
        <taxon>Embryophyta</taxon>
        <taxon>Tracheophyta</taxon>
        <taxon>Spermatophyta</taxon>
        <taxon>Magnoliopsida</taxon>
        <taxon>eudicotyledons</taxon>
        <taxon>Gunneridae</taxon>
        <taxon>Pentapetalae</taxon>
        <taxon>rosids</taxon>
        <taxon>malvids</taxon>
        <taxon>Brassicales</taxon>
        <taxon>Brassicaceae</taxon>
        <taxon>Brassiceae</taxon>
        <taxon>Brassica</taxon>
    </lineage>
</organism>
<dbReference type="InterPro" id="IPR013097">
    <property type="entry name" value="Dabb"/>
</dbReference>
<dbReference type="AlphaFoldDB" id="A0A0D3AB31"/>
<dbReference type="HOGENOM" id="CLU_087754_0_0_1"/>
<dbReference type="OrthoDB" id="42919at2759"/>
<dbReference type="SMART" id="SM00886">
    <property type="entry name" value="Dabb"/>
    <property type="match status" value="2"/>
</dbReference>
<sequence length="272" mass="29344">MMCVRARPLFSSPLSLAFSPTKHSPPNHLRLPLSPSSRRSLSAVAMSSSSTPPPPQIIEHIVLFKVKPETDSSKIASMMNGLNGLVSLSQVIHISAAPLHRVRSSPSAFTHVLHSRYGSKEDLNAYAAHPDHVRVVKESVLPICEEVMAVDWVADRVPGILAPPPGSAAKLTFLKLKENLADESKSEIVDVIKGLSEKLPGIGQITVGENFSPARAKGFSIASIAFFKDLGELETVDVQTELVNVEKEKVREYVDSTIVVEFVVPSGLVSGL</sequence>
<feature type="domain" description="Stress-response A/B barrel" evidence="2">
    <location>
        <begin position="168"/>
        <end position="262"/>
    </location>
</feature>
<proteinExistence type="predicted"/>
<protein>
    <recommendedName>
        <fullName evidence="2">Stress-response A/B barrel domain-containing protein</fullName>
    </recommendedName>
</protein>
<dbReference type="EnsemblPlants" id="Bo1g101440.1">
    <property type="protein sequence ID" value="Bo1g101440.1"/>
    <property type="gene ID" value="Bo1g101440"/>
</dbReference>
<dbReference type="PANTHER" id="PTHR33178">
    <property type="match status" value="1"/>
</dbReference>
<dbReference type="GO" id="GO:0005777">
    <property type="term" value="C:peroxisome"/>
    <property type="evidence" value="ECO:0007669"/>
    <property type="project" value="EnsemblPlants"/>
</dbReference>
<evidence type="ECO:0000313" key="4">
    <source>
        <dbReference type="Proteomes" id="UP000032141"/>
    </source>
</evidence>
<dbReference type="InterPro" id="IPR011008">
    <property type="entry name" value="Dimeric_a/b-barrel"/>
</dbReference>
<dbReference type="SMR" id="A0A0D3AB31"/>
<evidence type="ECO:0000313" key="3">
    <source>
        <dbReference type="EnsemblPlants" id="Bo1g101440.1"/>
    </source>
</evidence>
<dbReference type="SUPFAM" id="SSF54909">
    <property type="entry name" value="Dimeric alpha+beta barrel"/>
    <property type="match status" value="2"/>
</dbReference>
<dbReference type="PANTHER" id="PTHR33178:SF3">
    <property type="entry name" value="STRESS-RESPONSE A_B BARREL DOMAIN-CONTAINING PROTEIN UP3"/>
    <property type="match status" value="1"/>
</dbReference>
<accession>A0A0D3AB31</accession>
<dbReference type="eggNOG" id="ENOG502QTKV">
    <property type="taxonomic scope" value="Eukaryota"/>
</dbReference>
<comment type="subunit">
    <text evidence="1">Homodimer.</text>
</comment>
<dbReference type="OMA" id="FRWIDEV"/>
<dbReference type="GeneID" id="106333034"/>
<dbReference type="RefSeq" id="XP_013627006.1">
    <property type="nucleotide sequence ID" value="XM_013771552.1"/>
</dbReference>
<dbReference type="Proteomes" id="UP000032141">
    <property type="component" value="Chromosome C1"/>
</dbReference>
<name>A0A0D3AB31_BRAOL</name>
<dbReference type="InterPro" id="IPR044662">
    <property type="entry name" value="HS1/DABB1-like"/>
</dbReference>
<reference evidence="3" key="2">
    <citation type="submission" date="2015-03" db="UniProtKB">
        <authorList>
            <consortium name="EnsemblPlants"/>
        </authorList>
    </citation>
    <scope>IDENTIFICATION</scope>
</reference>
<dbReference type="KEGG" id="boe:106333034"/>
<dbReference type="FunFam" id="3.30.70.100:FF:000103">
    <property type="entry name" value="Stress-response A/B barrel domain-containing protein UP3"/>
    <property type="match status" value="1"/>
</dbReference>
<dbReference type="Gene3D" id="3.30.70.100">
    <property type="match status" value="2"/>
</dbReference>
<reference evidence="3 4" key="1">
    <citation type="journal article" date="2014" name="Genome Biol.">
        <title>Transcriptome and methylome profiling reveals relics of genome dominance in the mesopolyploid Brassica oleracea.</title>
        <authorList>
            <person name="Parkin I.A."/>
            <person name="Koh C."/>
            <person name="Tang H."/>
            <person name="Robinson S.J."/>
            <person name="Kagale S."/>
            <person name="Clarke W.E."/>
            <person name="Town C.D."/>
            <person name="Nixon J."/>
            <person name="Krishnakumar V."/>
            <person name="Bidwell S.L."/>
            <person name="Denoeud F."/>
            <person name="Belcram H."/>
            <person name="Links M.G."/>
            <person name="Just J."/>
            <person name="Clarke C."/>
            <person name="Bender T."/>
            <person name="Huebert T."/>
            <person name="Mason A.S."/>
            <person name="Pires J.C."/>
            <person name="Barker G."/>
            <person name="Moore J."/>
            <person name="Walley P.G."/>
            <person name="Manoli S."/>
            <person name="Batley J."/>
            <person name="Edwards D."/>
            <person name="Nelson M.N."/>
            <person name="Wang X."/>
            <person name="Paterson A.H."/>
            <person name="King G."/>
            <person name="Bancroft I."/>
            <person name="Chalhoub B."/>
            <person name="Sharpe A.G."/>
        </authorList>
    </citation>
    <scope>NUCLEOTIDE SEQUENCE</scope>
    <source>
        <strain evidence="3 4">cv. TO1000</strain>
    </source>
</reference>
<evidence type="ECO:0000256" key="1">
    <source>
        <dbReference type="ARBA" id="ARBA00011738"/>
    </source>
</evidence>
<dbReference type="Gramene" id="Bo1g101440.1">
    <property type="protein sequence ID" value="Bo1g101440.1"/>
    <property type="gene ID" value="Bo1g101440"/>
</dbReference>
<dbReference type="STRING" id="109376.A0A0D3AB31"/>
<keyword evidence="4" id="KW-1185">Reference proteome</keyword>
<feature type="domain" description="Stress-response A/B barrel" evidence="2">
    <location>
        <begin position="58"/>
        <end position="152"/>
    </location>
</feature>
<evidence type="ECO:0000259" key="2">
    <source>
        <dbReference type="PROSITE" id="PS51502"/>
    </source>
</evidence>
<dbReference type="PROSITE" id="PS51502">
    <property type="entry name" value="S_R_A_B_BARREL"/>
    <property type="match status" value="2"/>
</dbReference>
<dbReference type="Pfam" id="PF07876">
    <property type="entry name" value="Dabb"/>
    <property type="match status" value="2"/>
</dbReference>